<evidence type="ECO:0000313" key="2">
    <source>
        <dbReference type="Proteomes" id="UP000326396"/>
    </source>
</evidence>
<evidence type="ECO:0000313" key="1">
    <source>
        <dbReference type="EMBL" id="KAD6454853.1"/>
    </source>
</evidence>
<name>A0A5N6PLP0_9ASTR</name>
<proteinExistence type="predicted"/>
<sequence length="138" mass="15213">MVLNWSAGVLIQGWTKKVGLLARKQIDQVKQKNKKNENKEVAVNDFLPAAETVSWSKIPELVFFVLDLLFKGSDILKVTGWLGFRIVVSGSSNHRTRLKSTSARDLLPIGDGDSGAFARDLPPIVMVTVVHLTAVDQD</sequence>
<protein>
    <submittedName>
        <fullName evidence="1">Uncharacterized protein</fullName>
    </submittedName>
</protein>
<dbReference type="EMBL" id="SZYD01000004">
    <property type="protein sequence ID" value="KAD6454853.1"/>
    <property type="molecule type" value="Genomic_DNA"/>
</dbReference>
<gene>
    <name evidence="1" type="ORF">E3N88_09559</name>
</gene>
<organism evidence="1 2">
    <name type="scientific">Mikania micrantha</name>
    <name type="common">bitter vine</name>
    <dbReference type="NCBI Taxonomy" id="192012"/>
    <lineage>
        <taxon>Eukaryota</taxon>
        <taxon>Viridiplantae</taxon>
        <taxon>Streptophyta</taxon>
        <taxon>Embryophyta</taxon>
        <taxon>Tracheophyta</taxon>
        <taxon>Spermatophyta</taxon>
        <taxon>Magnoliopsida</taxon>
        <taxon>eudicotyledons</taxon>
        <taxon>Gunneridae</taxon>
        <taxon>Pentapetalae</taxon>
        <taxon>asterids</taxon>
        <taxon>campanulids</taxon>
        <taxon>Asterales</taxon>
        <taxon>Asteraceae</taxon>
        <taxon>Asteroideae</taxon>
        <taxon>Heliantheae alliance</taxon>
        <taxon>Eupatorieae</taxon>
        <taxon>Mikania</taxon>
    </lineage>
</organism>
<dbReference type="AlphaFoldDB" id="A0A5N6PLP0"/>
<reference evidence="1 2" key="1">
    <citation type="submission" date="2019-05" db="EMBL/GenBank/DDBJ databases">
        <title>Mikania micrantha, genome provides insights into the molecular mechanism of rapid growth.</title>
        <authorList>
            <person name="Liu B."/>
        </authorList>
    </citation>
    <scope>NUCLEOTIDE SEQUENCE [LARGE SCALE GENOMIC DNA]</scope>
    <source>
        <strain evidence="1">NLD-2019</strain>
        <tissue evidence="1">Leaf</tissue>
    </source>
</reference>
<keyword evidence="2" id="KW-1185">Reference proteome</keyword>
<accession>A0A5N6PLP0</accession>
<dbReference type="Proteomes" id="UP000326396">
    <property type="component" value="Linkage Group LG12"/>
</dbReference>
<comment type="caution">
    <text evidence="1">The sequence shown here is derived from an EMBL/GenBank/DDBJ whole genome shotgun (WGS) entry which is preliminary data.</text>
</comment>